<keyword evidence="8 15" id="KW-0547">Nucleotide-binding</keyword>
<comment type="function">
    <text evidence="1">Catalyzes the phosphorylation of riboflavin to FMN followed by the adenylation of FMN to FAD.</text>
</comment>
<dbReference type="GO" id="GO:0003919">
    <property type="term" value="F:FMN adenylyltransferase activity"/>
    <property type="evidence" value="ECO:0007669"/>
    <property type="project" value="UniProtKB-UniRule"/>
</dbReference>
<evidence type="ECO:0000256" key="14">
    <source>
        <dbReference type="ARBA" id="ARBA00049494"/>
    </source>
</evidence>
<dbReference type="UniPathway" id="UPA00276">
    <property type="reaction ID" value="UER00406"/>
</dbReference>
<dbReference type="InterPro" id="IPR015865">
    <property type="entry name" value="Riboflavin_kinase_bac/euk"/>
</dbReference>
<keyword evidence="7 15" id="KW-0548">Nucleotidyltransferase</keyword>
<dbReference type="SUPFAM" id="SSF82114">
    <property type="entry name" value="Riboflavin kinase-like"/>
    <property type="match status" value="1"/>
</dbReference>
<dbReference type="PIRSF" id="PIRSF004491">
    <property type="entry name" value="FAD_Synth"/>
    <property type="match status" value="1"/>
</dbReference>
<dbReference type="InterPro" id="IPR002606">
    <property type="entry name" value="Riboflavin_kinase_bac"/>
</dbReference>
<dbReference type="Proteomes" id="UP000009011">
    <property type="component" value="Chromosome"/>
</dbReference>
<dbReference type="NCBIfam" id="TIGR00083">
    <property type="entry name" value="ribF"/>
    <property type="match status" value="1"/>
</dbReference>
<evidence type="ECO:0000256" key="10">
    <source>
        <dbReference type="ARBA" id="ARBA00022827"/>
    </source>
</evidence>
<sequence>MNIYKDSFTFEKNRKTVVTVGSFDGLHMGHHKILSRLFEISAQCGCESVLFTFEPHPRLVISKDYEIKLLTTLNEKIEILSKTKLDNLVIQKFSREFSEMTSEEFIGKILVEQLNLSHIVVGHDHKFGRDRMGDADKLKQLGNQYGFEVTAVDAERCNGEIVSSTKIRQALAEGDIDKANLFLGRNYSFEGIVVKGAQRGRTLGFPTANIKLDNNLKALPVNGVYAVRCLINGDSLLGIMNIGLRPTFEDKPEITIEVHLMNNDFGKYEKNIYGERLKVEVIKRIRNEIKFEGVDKLIVQIESDKKNGSRNFEQI</sequence>
<dbReference type="CDD" id="cd02064">
    <property type="entry name" value="FAD_synthetase_N"/>
    <property type="match status" value="1"/>
</dbReference>
<evidence type="ECO:0000256" key="13">
    <source>
        <dbReference type="ARBA" id="ARBA00047880"/>
    </source>
</evidence>
<dbReference type="InterPro" id="IPR023468">
    <property type="entry name" value="Riboflavin_kinase"/>
</dbReference>
<evidence type="ECO:0000256" key="7">
    <source>
        <dbReference type="ARBA" id="ARBA00022695"/>
    </source>
</evidence>
<evidence type="ECO:0000256" key="11">
    <source>
        <dbReference type="ARBA" id="ARBA00022840"/>
    </source>
</evidence>
<dbReference type="PATRIC" id="fig|1191523.3.peg.1826"/>
<dbReference type="STRING" id="1191523.MROS_1721"/>
<dbReference type="NCBIfam" id="NF004162">
    <property type="entry name" value="PRK05627.1-5"/>
    <property type="match status" value="1"/>
</dbReference>
<dbReference type="SMART" id="SM00904">
    <property type="entry name" value="Flavokinase"/>
    <property type="match status" value="1"/>
</dbReference>
<dbReference type="InterPro" id="IPR014729">
    <property type="entry name" value="Rossmann-like_a/b/a_fold"/>
</dbReference>
<evidence type="ECO:0000313" key="17">
    <source>
        <dbReference type="EMBL" id="AFN74955.1"/>
    </source>
</evidence>
<evidence type="ECO:0000256" key="5">
    <source>
        <dbReference type="ARBA" id="ARBA00022643"/>
    </source>
</evidence>
<name>I6Z720_MELRP</name>
<keyword evidence="9 15" id="KW-0418">Kinase</keyword>
<dbReference type="SUPFAM" id="SSF52374">
    <property type="entry name" value="Nucleotidylyl transferase"/>
    <property type="match status" value="1"/>
</dbReference>
<evidence type="ECO:0000313" key="18">
    <source>
        <dbReference type="Proteomes" id="UP000009011"/>
    </source>
</evidence>
<dbReference type="Gene3D" id="2.40.30.30">
    <property type="entry name" value="Riboflavin kinase-like"/>
    <property type="match status" value="1"/>
</dbReference>
<evidence type="ECO:0000256" key="6">
    <source>
        <dbReference type="ARBA" id="ARBA00022679"/>
    </source>
</evidence>
<evidence type="ECO:0000256" key="12">
    <source>
        <dbReference type="ARBA" id="ARBA00023268"/>
    </source>
</evidence>
<evidence type="ECO:0000256" key="2">
    <source>
        <dbReference type="ARBA" id="ARBA00004726"/>
    </source>
</evidence>
<evidence type="ECO:0000256" key="3">
    <source>
        <dbReference type="ARBA" id="ARBA00005201"/>
    </source>
</evidence>
<evidence type="ECO:0000256" key="15">
    <source>
        <dbReference type="PIRNR" id="PIRNR004491"/>
    </source>
</evidence>
<dbReference type="PANTHER" id="PTHR22749:SF6">
    <property type="entry name" value="RIBOFLAVIN KINASE"/>
    <property type="match status" value="1"/>
</dbReference>
<comment type="similarity">
    <text evidence="15">Belongs to the ribF family.</text>
</comment>
<organism evidence="17 18">
    <name type="scientific">Melioribacter roseus (strain DSM 23840 / JCM 17771 / VKM B-2668 / P3M-2)</name>
    <dbReference type="NCBI Taxonomy" id="1191523"/>
    <lineage>
        <taxon>Bacteria</taxon>
        <taxon>Pseudomonadati</taxon>
        <taxon>Ignavibacteriota</taxon>
        <taxon>Ignavibacteria</taxon>
        <taxon>Ignavibacteriales</taxon>
        <taxon>Melioribacteraceae</taxon>
        <taxon>Melioribacter</taxon>
    </lineage>
</organism>
<keyword evidence="10 15" id="KW-0274">FAD</keyword>
<evidence type="ECO:0000256" key="1">
    <source>
        <dbReference type="ARBA" id="ARBA00002121"/>
    </source>
</evidence>
<dbReference type="OrthoDB" id="9803667at2"/>
<dbReference type="EMBL" id="CP003557">
    <property type="protein sequence ID" value="AFN74955.1"/>
    <property type="molecule type" value="Genomic_DNA"/>
</dbReference>
<dbReference type="PANTHER" id="PTHR22749">
    <property type="entry name" value="RIBOFLAVIN KINASE/FMN ADENYLYLTRANSFERASE"/>
    <property type="match status" value="1"/>
</dbReference>
<reference evidence="17 18" key="1">
    <citation type="journal article" date="2013" name="PLoS ONE">
        <title>Genomic analysis of Melioribacter roseus, facultatively anaerobic organotrophic bacterium representing a novel deep lineage within Bacteriodetes/Chlorobi group.</title>
        <authorList>
            <person name="Kadnikov V.V."/>
            <person name="Mardanov A.V."/>
            <person name="Podosokorskaya O.A."/>
            <person name="Gavrilov S.N."/>
            <person name="Kublanov I.V."/>
            <person name="Beletsky A.V."/>
            <person name="Bonch-Osmolovskaya E.A."/>
            <person name="Ravin N.V."/>
        </authorList>
    </citation>
    <scope>NUCLEOTIDE SEQUENCE [LARGE SCALE GENOMIC DNA]</scope>
    <source>
        <strain evidence="18">JCM 17771 / P3M-2</strain>
    </source>
</reference>
<dbReference type="EC" id="2.7.7.2" evidence="15"/>
<dbReference type="HOGENOM" id="CLU_048437_0_2_10"/>
<protein>
    <recommendedName>
        <fullName evidence="15">Riboflavin biosynthesis protein</fullName>
    </recommendedName>
    <domain>
        <recommendedName>
            <fullName evidence="15">Riboflavin kinase</fullName>
            <ecNumber evidence="15">2.7.1.26</ecNumber>
        </recommendedName>
        <alternativeName>
            <fullName evidence="15">Flavokinase</fullName>
        </alternativeName>
    </domain>
    <domain>
        <recommendedName>
            <fullName evidence="15">FMN adenylyltransferase</fullName>
            <ecNumber evidence="15">2.7.7.2</ecNumber>
        </recommendedName>
        <alternativeName>
            <fullName evidence="15">FAD pyrophosphorylase</fullName>
        </alternativeName>
        <alternativeName>
            <fullName evidence="15">FAD synthase</fullName>
        </alternativeName>
    </domain>
</protein>
<keyword evidence="11 15" id="KW-0067">ATP-binding</keyword>
<dbReference type="Gene3D" id="3.40.50.620">
    <property type="entry name" value="HUPs"/>
    <property type="match status" value="1"/>
</dbReference>
<keyword evidence="5 15" id="KW-0288">FMN</keyword>
<keyword evidence="18" id="KW-1185">Reference proteome</keyword>
<dbReference type="NCBIfam" id="NF004160">
    <property type="entry name" value="PRK05627.1-3"/>
    <property type="match status" value="1"/>
</dbReference>
<dbReference type="InterPro" id="IPR015864">
    <property type="entry name" value="FAD_synthase"/>
</dbReference>
<evidence type="ECO:0000256" key="9">
    <source>
        <dbReference type="ARBA" id="ARBA00022777"/>
    </source>
</evidence>
<dbReference type="RefSeq" id="WP_014856389.1">
    <property type="nucleotide sequence ID" value="NC_018178.1"/>
</dbReference>
<feature type="domain" description="Riboflavin kinase" evidence="16">
    <location>
        <begin position="182"/>
        <end position="313"/>
    </location>
</feature>
<dbReference type="AlphaFoldDB" id="I6Z720"/>
<proteinExistence type="inferred from homology"/>
<dbReference type="eggNOG" id="COG0196">
    <property type="taxonomic scope" value="Bacteria"/>
</dbReference>
<dbReference type="GO" id="GO:0006747">
    <property type="term" value="P:FAD biosynthetic process"/>
    <property type="evidence" value="ECO:0007669"/>
    <property type="project" value="UniProtKB-UniRule"/>
</dbReference>
<evidence type="ECO:0000259" key="16">
    <source>
        <dbReference type="SMART" id="SM00904"/>
    </source>
</evidence>
<comment type="catalytic activity">
    <reaction evidence="14 15">
        <text>FMN + ATP + H(+) = FAD + diphosphate</text>
        <dbReference type="Rhea" id="RHEA:17237"/>
        <dbReference type="ChEBI" id="CHEBI:15378"/>
        <dbReference type="ChEBI" id="CHEBI:30616"/>
        <dbReference type="ChEBI" id="CHEBI:33019"/>
        <dbReference type="ChEBI" id="CHEBI:57692"/>
        <dbReference type="ChEBI" id="CHEBI:58210"/>
        <dbReference type="EC" id="2.7.7.2"/>
    </reaction>
</comment>
<gene>
    <name evidence="17" type="ordered locus">MROS_1721</name>
</gene>
<dbReference type="Pfam" id="PF01687">
    <property type="entry name" value="Flavokinase"/>
    <property type="match status" value="1"/>
</dbReference>
<dbReference type="GO" id="GO:0009231">
    <property type="term" value="P:riboflavin biosynthetic process"/>
    <property type="evidence" value="ECO:0007669"/>
    <property type="project" value="InterPro"/>
</dbReference>
<dbReference type="Pfam" id="PF06574">
    <property type="entry name" value="FAD_syn"/>
    <property type="match status" value="1"/>
</dbReference>
<evidence type="ECO:0000256" key="4">
    <source>
        <dbReference type="ARBA" id="ARBA00022630"/>
    </source>
</evidence>
<dbReference type="EC" id="2.7.1.26" evidence="15"/>
<dbReference type="GO" id="GO:0009398">
    <property type="term" value="P:FMN biosynthetic process"/>
    <property type="evidence" value="ECO:0007669"/>
    <property type="project" value="UniProtKB-UniRule"/>
</dbReference>
<dbReference type="GO" id="GO:0005524">
    <property type="term" value="F:ATP binding"/>
    <property type="evidence" value="ECO:0007669"/>
    <property type="project" value="UniProtKB-UniRule"/>
</dbReference>
<dbReference type="KEGG" id="mro:MROS_1721"/>
<dbReference type="UniPathway" id="UPA00277">
    <property type="reaction ID" value="UER00407"/>
</dbReference>
<keyword evidence="12" id="KW-0511">Multifunctional enzyme</keyword>
<keyword evidence="4 15" id="KW-0285">Flavoprotein</keyword>
<keyword evidence="6 15" id="KW-0808">Transferase</keyword>
<comment type="pathway">
    <text evidence="2 15">Cofactor biosynthesis; FAD biosynthesis; FAD from FMN: step 1/1.</text>
</comment>
<dbReference type="FunFam" id="3.40.50.620:FF:000021">
    <property type="entry name" value="Riboflavin biosynthesis protein"/>
    <property type="match status" value="1"/>
</dbReference>
<comment type="pathway">
    <text evidence="3 15">Cofactor biosynthesis; FMN biosynthesis; FMN from riboflavin (ATP route): step 1/1.</text>
</comment>
<accession>I6Z720</accession>
<evidence type="ECO:0000256" key="8">
    <source>
        <dbReference type="ARBA" id="ARBA00022741"/>
    </source>
</evidence>
<dbReference type="InterPro" id="IPR023465">
    <property type="entry name" value="Riboflavin_kinase_dom_sf"/>
</dbReference>
<dbReference type="GO" id="GO:0008531">
    <property type="term" value="F:riboflavin kinase activity"/>
    <property type="evidence" value="ECO:0007669"/>
    <property type="project" value="UniProtKB-UniRule"/>
</dbReference>
<comment type="catalytic activity">
    <reaction evidence="13 15">
        <text>riboflavin + ATP = FMN + ADP + H(+)</text>
        <dbReference type="Rhea" id="RHEA:14357"/>
        <dbReference type="ChEBI" id="CHEBI:15378"/>
        <dbReference type="ChEBI" id="CHEBI:30616"/>
        <dbReference type="ChEBI" id="CHEBI:57986"/>
        <dbReference type="ChEBI" id="CHEBI:58210"/>
        <dbReference type="ChEBI" id="CHEBI:456216"/>
        <dbReference type="EC" id="2.7.1.26"/>
    </reaction>
</comment>